<proteinExistence type="predicted"/>
<evidence type="ECO:0000256" key="3">
    <source>
        <dbReference type="ARBA" id="ARBA00022833"/>
    </source>
</evidence>
<dbReference type="GO" id="GO:0008270">
    <property type="term" value="F:zinc ion binding"/>
    <property type="evidence" value="ECO:0007669"/>
    <property type="project" value="UniProtKB-KW"/>
</dbReference>
<reference evidence="8" key="1">
    <citation type="submission" date="2013-11" db="EMBL/GenBank/DDBJ databases">
        <title>The genomic landscape of the Guanapo guppy.</title>
        <authorList>
            <person name="Kuenstner A."/>
            <person name="Dreyer C."/>
        </authorList>
    </citation>
    <scope>NUCLEOTIDE SEQUENCE</scope>
    <source>
        <strain evidence="8">Guanapo</strain>
    </source>
</reference>
<dbReference type="Bgee" id="ENSPREG00000020860">
    <property type="expression patterns" value="Expressed in caudal fin and 1 other cell type or tissue"/>
</dbReference>
<dbReference type="Pfam" id="PF13445">
    <property type="entry name" value="zf-RING_UBOX"/>
    <property type="match status" value="1"/>
</dbReference>
<protein>
    <recommendedName>
        <fullName evidence="6">RING-type domain-containing protein</fullName>
    </recommendedName>
</protein>
<reference evidence="7" key="2">
    <citation type="submission" date="2025-08" db="UniProtKB">
        <authorList>
            <consortium name="Ensembl"/>
        </authorList>
    </citation>
    <scope>IDENTIFICATION</scope>
    <source>
        <strain evidence="7">Guanapo</strain>
    </source>
</reference>
<dbReference type="InterPro" id="IPR013083">
    <property type="entry name" value="Znf_RING/FYVE/PHD"/>
</dbReference>
<evidence type="ECO:0000256" key="1">
    <source>
        <dbReference type="ARBA" id="ARBA00022723"/>
    </source>
</evidence>
<name>A0A3P9QAG5_POERE</name>
<keyword evidence="5" id="KW-0732">Signal</keyword>
<evidence type="ECO:0000313" key="7">
    <source>
        <dbReference type="Ensembl" id="ENSPREP00000030808.1"/>
    </source>
</evidence>
<dbReference type="SMART" id="SM00184">
    <property type="entry name" value="RING"/>
    <property type="match status" value="1"/>
</dbReference>
<dbReference type="Gene3D" id="3.30.40.10">
    <property type="entry name" value="Zinc/RING finger domain, C3HC4 (zinc finger)"/>
    <property type="match status" value="1"/>
</dbReference>
<keyword evidence="8" id="KW-1185">Reference proteome</keyword>
<dbReference type="Proteomes" id="UP000242638">
    <property type="component" value="Unassembled WGS sequence"/>
</dbReference>
<organism evidence="7 8">
    <name type="scientific">Poecilia reticulata</name>
    <name type="common">Guppy</name>
    <name type="synonym">Acanthophacelus reticulatus</name>
    <dbReference type="NCBI Taxonomy" id="8081"/>
    <lineage>
        <taxon>Eukaryota</taxon>
        <taxon>Metazoa</taxon>
        <taxon>Chordata</taxon>
        <taxon>Craniata</taxon>
        <taxon>Vertebrata</taxon>
        <taxon>Euteleostomi</taxon>
        <taxon>Actinopterygii</taxon>
        <taxon>Neopterygii</taxon>
        <taxon>Teleostei</taxon>
        <taxon>Neoteleostei</taxon>
        <taxon>Acanthomorphata</taxon>
        <taxon>Ovalentaria</taxon>
        <taxon>Atherinomorphae</taxon>
        <taxon>Cyprinodontiformes</taxon>
        <taxon>Poeciliidae</taxon>
        <taxon>Poeciliinae</taxon>
        <taxon>Poecilia</taxon>
    </lineage>
</organism>
<evidence type="ECO:0000256" key="2">
    <source>
        <dbReference type="ARBA" id="ARBA00022771"/>
    </source>
</evidence>
<dbReference type="InterPro" id="IPR017907">
    <property type="entry name" value="Znf_RING_CS"/>
</dbReference>
<accession>A0A3P9QAG5</accession>
<keyword evidence="3" id="KW-0862">Zinc</keyword>
<dbReference type="AlphaFoldDB" id="A0A3P9QAG5"/>
<reference evidence="7" key="3">
    <citation type="submission" date="2025-09" db="UniProtKB">
        <authorList>
            <consortium name="Ensembl"/>
        </authorList>
    </citation>
    <scope>IDENTIFICATION</scope>
    <source>
        <strain evidence="7">Guanapo</strain>
    </source>
</reference>
<feature type="chain" id="PRO_5017988037" description="RING-type domain-containing protein" evidence="5">
    <location>
        <begin position="22"/>
        <end position="285"/>
    </location>
</feature>
<dbReference type="Ensembl" id="ENSPRET00000031158.1">
    <property type="protein sequence ID" value="ENSPREP00000030808.1"/>
    <property type="gene ID" value="ENSPREG00000020860.1"/>
</dbReference>
<dbReference type="PANTHER" id="PTHR25465:SF32">
    <property type="entry name" value="BLOODTHIRSTY-RELATED GENE FAMILY, MEMBER 16 ISOFORM X1-RELATED"/>
    <property type="match status" value="1"/>
</dbReference>
<keyword evidence="1" id="KW-0479">Metal-binding</keyword>
<feature type="domain" description="RING-type" evidence="6">
    <location>
        <begin position="145"/>
        <end position="184"/>
    </location>
</feature>
<sequence>PSLRLFPHALWFLSLNHCCSLLYCCFKTKTRNICCCVNLPEISGLLVLVSSAEFSLYASQIWNKLLENNKTAKTLSSFKSRLETHLYFMQHCLMMVFDQILLLKCATQINMAPLLQTVPSIQLNGNPSRTGCMLSPNPMSTPADCCICRDEFTSPASLPCGHSFCLECIGEYWRISESCQCPLCMAVFPKRPQLKTERTESEAEPLKAGEVPCDVCPSRRAAQNFGCKPGSWSNSWKRRSASCRRGTRSWSSSYRPKTTSTFCRSDLSPQVNSLKKEKHLNGCLS</sequence>
<keyword evidence="2 4" id="KW-0863">Zinc-finger</keyword>
<evidence type="ECO:0000256" key="5">
    <source>
        <dbReference type="SAM" id="SignalP"/>
    </source>
</evidence>
<dbReference type="InterPro" id="IPR051051">
    <property type="entry name" value="E3_ubiq-ligase_TRIM/RNF"/>
</dbReference>
<evidence type="ECO:0000313" key="8">
    <source>
        <dbReference type="Proteomes" id="UP000242638"/>
    </source>
</evidence>
<dbReference type="PANTHER" id="PTHR25465">
    <property type="entry name" value="B-BOX DOMAIN CONTAINING"/>
    <property type="match status" value="1"/>
</dbReference>
<dbReference type="InterPro" id="IPR027370">
    <property type="entry name" value="Znf-RING_euk"/>
</dbReference>
<feature type="signal peptide" evidence="5">
    <location>
        <begin position="1"/>
        <end position="21"/>
    </location>
</feature>
<dbReference type="InterPro" id="IPR001841">
    <property type="entry name" value="Znf_RING"/>
</dbReference>
<dbReference type="PROSITE" id="PS50089">
    <property type="entry name" value="ZF_RING_2"/>
    <property type="match status" value="1"/>
</dbReference>
<dbReference type="SUPFAM" id="SSF57850">
    <property type="entry name" value="RING/U-box"/>
    <property type="match status" value="1"/>
</dbReference>
<evidence type="ECO:0000256" key="4">
    <source>
        <dbReference type="PROSITE-ProRule" id="PRU00175"/>
    </source>
</evidence>
<dbReference type="PROSITE" id="PS00518">
    <property type="entry name" value="ZF_RING_1"/>
    <property type="match status" value="1"/>
</dbReference>
<evidence type="ECO:0000259" key="6">
    <source>
        <dbReference type="PROSITE" id="PS50089"/>
    </source>
</evidence>